<comment type="caution">
    <text evidence="16">The sequence shown here is derived from an EMBL/GenBank/DDBJ whole genome shotgun (WGS) entry which is preliminary data.</text>
</comment>
<comment type="cofactor">
    <cofactor evidence="1">
        <name>FAD</name>
        <dbReference type="ChEBI" id="CHEBI:57692"/>
    </cofactor>
</comment>
<keyword evidence="10 16" id="KW-0503">Monooxygenase</keyword>
<dbReference type="Pfam" id="PF13434">
    <property type="entry name" value="Lys_Orn_oxgnase"/>
    <property type="match status" value="1"/>
</dbReference>
<keyword evidence="6" id="KW-0285">Flavoprotein</keyword>
<comment type="pathway">
    <text evidence="2">Siderophore biosynthesis.</text>
</comment>
<evidence type="ECO:0000256" key="8">
    <source>
        <dbReference type="ARBA" id="ARBA00022857"/>
    </source>
</evidence>
<evidence type="ECO:0000256" key="5">
    <source>
        <dbReference type="ARBA" id="ARBA00016406"/>
    </source>
</evidence>
<dbReference type="EC" id="1.14.13.59" evidence="4"/>
<dbReference type="PANTHER" id="PTHR42802">
    <property type="entry name" value="MONOOXYGENASE"/>
    <property type="match status" value="1"/>
</dbReference>
<sequence>MSHESPLDLLGVGIGPFNLSLAALADGVEDLDVRCVDERSSFGWHPGMLLEGTTLQVPFLADLVTLVDPTSRWSFLAYLRERRRLFPFYFAERFLVPRAEFDDYCRWAAEGLDACRFGHRVEAIRWDEAAGAFAASLIGPDGVGEVLARNVVLGIGTAPTLPAPLRALHDDDGPVLHSAQYLHRRDALRALDDVTVVGSGQSGAEVFLDLLRAQRPGQVRRWCTRSRAIAPMEYSKLGLEQFTPDYTRYFHGLQEPVRDRVLPQQSQLYKAISADTIAEIQQVLYERTIGGGWPDGVSITPNVSVASAAGIADGGVTLELREPDQGQAATLRTDAVVAATGYAPREPRCLRPLEDALQRDARGRLAIDAEHRLVTRPGLGGIFVQNAELHTHGVGAPDLGLGAWRSATILNAVAGREVHPLPERTAFTTFGLEHAA</sequence>
<dbReference type="PANTHER" id="PTHR42802:SF1">
    <property type="entry name" value="L-ORNITHINE N(5)-MONOOXYGENASE"/>
    <property type="match status" value="1"/>
</dbReference>
<evidence type="ECO:0000256" key="1">
    <source>
        <dbReference type="ARBA" id="ARBA00001974"/>
    </source>
</evidence>
<evidence type="ECO:0000256" key="14">
    <source>
        <dbReference type="ARBA" id="ARBA00032738"/>
    </source>
</evidence>
<evidence type="ECO:0000256" key="12">
    <source>
        <dbReference type="ARBA" id="ARBA00031158"/>
    </source>
</evidence>
<evidence type="ECO:0000256" key="9">
    <source>
        <dbReference type="ARBA" id="ARBA00023002"/>
    </source>
</evidence>
<protein>
    <recommendedName>
        <fullName evidence="5">L-lysine N6-monooxygenase MbtG</fullName>
        <ecNumber evidence="4">1.14.13.59</ecNumber>
    </recommendedName>
    <alternativeName>
        <fullName evidence="14">Lysine 6-N-hydroxylase</fullName>
    </alternativeName>
    <alternativeName>
        <fullName evidence="13">Lysine N6-hydroxylase</fullName>
    </alternativeName>
    <alternativeName>
        <fullName evidence="11">Lysine-N-oxygenase</fullName>
    </alternativeName>
    <alternativeName>
        <fullName evidence="12">Mycobactin synthase protein G</fullName>
    </alternativeName>
</protein>
<proteinExistence type="inferred from homology"/>
<comment type="catalytic activity">
    <reaction evidence="15">
        <text>L-lysine + NADPH + O2 = N(6)-hydroxy-L-lysine + NADP(+) + H2O</text>
        <dbReference type="Rhea" id="RHEA:23228"/>
        <dbReference type="ChEBI" id="CHEBI:15377"/>
        <dbReference type="ChEBI" id="CHEBI:15379"/>
        <dbReference type="ChEBI" id="CHEBI:32551"/>
        <dbReference type="ChEBI" id="CHEBI:57783"/>
        <dbReference type="ChEBI" id="CHEBI:57820"/>
        <dbReference type="ChEBI" id="CHEBI:58349"/>
        <dbReference type="EC" id="1.14.13.59"/>
    </reaction>
</comment>
<evidence type="ECO:0000256" key="3">
    <source>
        <dbReference type="ARBA" id="ARBA00007588"/>
    </source>
</evidence>
<dbReference type="Proteomes" id="UP001277761">
    <property type="component" value="Unassembled WGS sequence"/>
</dbReference>
<evidence type="ECO:0000256" key="15">
    <source>
        <dbReference type="ARBA" id="ARBA00048407"/>
    </source>
</evidence>
<keyword evidence="8" id="KW-0521">NADP</keyword>
<evidence type="ECO:0000313" key="16">
    <source>
        <dbReference type="EMBL" id="MDX8150730.1"/>
    </source>
</evidence>
<reference evidence="16 17" key="1">
    <citation type="submission" date="2023-11" db="EMBL/GenBank/DDBJ databases">
        <authorList>
            <person name="Xu M."/>
            <person name="Jiang T."/>
        </authorList>
    </citation>
    <scope>NUCLEOTIDE SEQUENCE [LARGE SCALE GENOMIC DNA]</scope>
    <source>
        <strain evidence="16 17">SD</strain>
    </source>
</reference>
<evidence type="ECO:0000256" key="4">
    <source>
        <dbReference type="ARBA" id="ARBA00013076"/>
    </source>
</evidence>
<keyword evidence="9" id="KW-0560">Oxidoreductase</keyword>
<name>A0ABU4VFY1_9ACTN</name>
<evidence type="ECO:0000256" key="6">
    <source>
        <dbReference type="ARBA" id="ARBA00022630"/>
    </source>
</evidence>
<dbReference type="RefSeq" id="WP_319952874.1">
    <property type="nucleotide sequence ID" value="NZ_JAXAVX010000001.1"/>
</dbReference>
<gene>
    <name evidence="16" type="ORF">SK069_03915</name>
</gene>
<dbReference type="InterPro" id="IPR036188">
    <property type="entry name" value="FAD/NAD-bd_sf"/>
</dbReference>
<evidence type="ECO:0000256" key="10">
    <source>
        <dbReference type="ARBA" id="ARBA00023033"/>
    </source>
</evidence>
<evidence type="ECO:0000256" key="13">
    <source>
        <dbReference type="ARBA" id="ARBA00032493"/>
    </source>
</evidence>
<dbReference type="EMBL" id="JAXAVX010000001">
    <property type="protein sequence ID" value="MDX8150730.1"/>
    <property type="molecule type" value="Genomic_DNA"/>
</dbReference>
<keyword evidence="7" id="KW-0274">FAD</keyword>
<dbReference type="GO" id="GO:0004497">
    <property type="term" value="F:monooxygenase activity"/>
    <property type="evidence" value="ECO:0007669"/>
    <property type="project" value="UniProtKB-KW"/>
</dbReference>
<evidence type="ECO:0000256" key="7">
    <source>
        <dbReference type="ARBA" id="ARBA00022827"/>
    </source>
</evidence>
<dbReference type="Gene3D" id="3.50.50.60">
    <property type="entry name" value="FAD/NAD(P)-binding domain"/>
    <property type="match status" value="1"/>
</dbReference>
<dbReference type="InterPro" id="IPR025700">
    <property type="entry name" value="Lys/Orn_oxygenase"/>
</dbReference>
<keyword evidence="17" id="KW-1185">Reference proteome</keyword>
<dbReference type="SUPFAM" id="SSF51905">
    <property type="entry name" value="FAD/NAD(P)-binding domain"/>
    <property type="match status" value="2"/>
</dbReference>
<comment type="similarity">
    <text evidence="3">Belongs to the lysine N(6)-hydroxylase/L-ornithine N(5)-oxygenase family.</text>
</comment>
<evidence type="ECO:0000313" key="17">
    <source>
        <dbReference type="Proteomes" id="UP001277761"/>
    </source>
</evidence>
<evidence type="ECO:0000256" key="2">
    <source>
        <dbReference type="ARBA" id="ARBA00004924"/>
    </source>
</evidence>
<organism evidence="16 17">
    <name type="scientific">Patulibacter brassicae</name>
    <dbReference type="NCBI Taxonomy" id="1705717"/>
    <lineage>
        <taxon>Bacteria</taxon>
        <taxon>Bacillati</taxon>
        <taxon>Actinomycetota</taxon>
        <taxon>Thermoleophilia</taxon>
        <taxon>Solirubrobacterales</taxon>
        <taxon>Patulibacteraceae</taxon>
        <taxon>Patulibacter</taxon>
    </lineage>
</organism>
<evidence type="ECO:0000256" key="11">
    <source>
        <dbReference type="ARBA" id="ARBA00029939"/>
    </source>
</evidence>
<accession>A0ABU4VFY1</accession>